<reference evidence="1 2" key="1">
    <citation type="submission" date="2017-09" db="EMBL/GenBank/DDBJ databases">
        <title>Whole genomes of Flavobacteriaceae.</title>
        <authorList>
            <person name="Stine C."/>
            <person name="Li C."/>
            <person name="Tadesse D."/>
        </authorList>
    </citation>
    <scope>NUCLEOTIDE SEQUENCE [LARGE SCALE GENOMIC DNA]</scope>
    <source>
        <strain evidence="1 2">ATCC 35036</strain>
    </source>
</reference>
<comment type="caution">
    <text evidence="1">The sequence shown here is derived from an EMBL/GenBank/DDBJ whole genome shotgun (WGS) entry which is preliminary data.</text>
</comment>
<dbReference type="Proteomes" id="UP000220828">
    <property type="component" value="Unassembled WGS sequence"/>
</dbReference>
<proteinExistence type="predicted"/>
<accession>A0A2H3KA20</accession>
<protein>
    <submittedName>
        <fullName evidence="1">Uncharacterized protein</fullName>
    </submittedName>
</protein>
<evidence type="ECO:0000313" key="2">
    <source>
        <dbReference type="Proteomes" id="UP000220828"/>
    </source>
</evidence>
<name>A0A2H3KA20_9FLAO</name>
<sequence length="207" mass="25122">MTSKKFIEEFRKKIKSVYNLGFQHTFEDYVLYKNNKKIGTIFNEKLLLIRTVSLKELFPNAEEEKSFDWGYHKLIHIDLSDIELVKKAINQCYYDLYFDEEFVVDFSMDNDKSYIVTFLYPMYVTFLNFCFDKELLLRYPLDSNNRILRTYYTNRELTDKGKVIFLKLLFKWLEYNDKFDDKANTRIQNVAMLEKYYSKILTENNLS</sequence>
<dbReference type="EMBL" id="PCMW01000128">
    <property type="protein sequence ID" value="PDS21945.1"/>
    <property type="molecule type" value="Genomic_DNA"/>
</dbReference>
<evidence type="ECO:0000313" key="1">
    <source>
        <dbReference type="EMBL" id="PDS21945.1"/>
    </source>
</evidence>
<gene>
    <name evidence="1" type="ORF">B0A77_14680</name>
</gene>
<dbReference type="OrthoDB" id="708063at2"/>
<dbReference type="AlphaFoldDB" id="A0A2H3KA20"/>
<dbReference type="RefSeq" id="WP_097554919.1">
    <property type="nucleotide sequence ID" value="NZ_PCMW01000128.1"/>
</dbReference>
<organism evidence="1 2">
    <name type="scientific">Flavobacterium branchiophilum</name>
    <dbReference type="NCBI Taxonomy" id="55197"/>
    <lineage>
        <taxon>Bacteria</taxon>
        <taxon>Pseudomonadati</taxon>
        <taxon>Bacteroidota</taxon>
        <taxon>Flavobacteriia</taxon>
        <taxon>Flavobacteriales</taxon>
        <taxon>Flavobacteriaceae</taxon>
        <taxon>Flavobacterium</taxon>
    </lineage>
</organism>